<evidence type="ECO:0000313" key="3">
    <source>
        <dbReference type="Proteomes" id="UP000075880"/>
    </source>
</evidence>
<dbReference type="Proteomes" id="UP000075880">
    <property type="component" value="Unassembled WGS sequence"/>
</dbReference>
<proteinExistence type="predicted"/>
<protein>
    <submittedName>
        <fullName evidence="2">Uncharacterized protein</fullName>
    </submittedName>
</protein>
<dbReference type="AlphaFoldDB" id="A0AAG5CZE6"/>
<sequence length="135" mass="13353">MAVMEKSGGSRTGSLSLENGEGVSSQTHLLYGHGGANGSGPGGDGSGVIGSGGGVGGGVGAAGAAGLGGGGISLGHGHDSTLDLHGSSLASLARRTTMRKRSFRNRKVMSCFSLSHNAKPKIKKNHKNKNDTKSP</sequence>
<evidence type="ECO:0000313" key="2">
    <source>
        <dbReference type="EnsemblMetazoa" id="ENSAATROPP004211"/>
    </source>
</evidence>
<organism evidence="2 3">
    <name type="scientific">Anopheles atroparvus</name>
    <name type="common">European mosquito</name>
    <dbReference type="NCBI Taxonomy" id="41427"/>
    <lineage>
        <taxon>Eukaryota</taxon>
        <taxon>Metazoa</taxon>
        <taxon>Ecdysozoa</taxon>
        <taxon>Arthropoda</taxon>
        <taxon>Hexapoda</taxon>
        <taxon>Insecta</taxon>
        <taxon>Pterygota</taxon>
        <taxon>Neoptera</taxon>
        <taxon>Endopterygota</taxon>
        <taxon>Diptera</taxon>
        <taxon>Nematocera</taxon>
        <taxon>Culicoidea</taxon>
        <taxon>Culicidae</taxon>
        <taxon>Anophelinae</taxon>
        <taxon>Anopheles</taxon>
    </lineage>
</organism>
<accession>A0AAG5CZE6</accession>
<feature type="compositionally biased region" description="Basic residues" evidence="1">
    <location>
        <begin position="118"/>
        <end position="127"/>
    </location>
</feature>
<evidence type="ECO:0000256" key="1">
    <source>
        <dbReference type="SAM" id="MobiDB-lite"/>
    </source>
</evidence>
<keyword evidence="3" id="KW-1185">Reference proteome</keyword>
<reference evidence="2" key="1">
    <citation type="submission" date="2024-04" db="UniProtKB">
        <authorList>
            <consortium name="EnsemblMetazoa"/>
        </authorList>
    </citation>
    <scope>IDENTIFICATION</scope>
    <source>
        <strain evidence="2">EBRO</strain>
    </source>
</reference>
<feature type="compositionally biased region" description="Polar residues" evidence="1">
    <location>
        <begin position="12"/>
        <end position="28"/>
    </location>
</feature>
<feature type="region of interest" description="Disordered" evidence="1">
    <location>
        <begin position="1"/>
        <end position="54"/>
    </location>
</feature>
<feature type="region of interest" description="Disordered" evidence="1">
    <location>
        <begin position="114"/>
        <end position="135"/>
    </location>
</feature>
<name>A0AAG5CZE6_ANOAO</name>
<feature type="compositionally biased region" description="Gly residues" evidence="1">
    <location>
        <begin position="32"/>
        <end position="54"/>
    </location>
</feature>
<dbReference type="EnsemblMetazoa" id="ENSAATROPT004389">
    <property type="protein sequence ID" value="ENSAATROPP004211"/>
    <property type="gene ID" value="ENSAATROPG003475"/>
</dbReference>